<dbReference type="InterPro" id="IPR028096">
    <property type="entry name" value="EfeO_Cupredoxin"/>
</dbReference>
<evidence type="ECO:0000313" key="4">
    <source>
        <dbReference type="Proteomes" id="UP001596364"/>
    </source>
</evidence>
<evidence type="ECO:0000256" key="1">
    <source>
        <dbReference type="SAM" id="SignalP"/>
    </source>
</evidence>
<gene>
    <name evidence="3" type="ORF">ACFP85_08800</name>
</gene>
<organism evidence="3 4">
    <name type="scientific">Pseudobowmanella zhangzhouensis</name>
    <dbReference type="NCBI Taxonomy" id="1537679"/>
    <lineage>
        <taxon>Bacteria</taxon>
        <taxon>Pseudomonadati</taxon>
        <taxon>Pseudomonadota</taxon>
        <taxon>Gammaproteobacteria</taxon>
        <taxon>Alteromonadales</taxon>
        <taxon>Alteromonadaceae</taxon>
    </lineage>
</organism>
<dbReference type="InterPro" id="IPR008972">
    <property type="entry name" value="Cupredoxin"/>
</dbReference>
<dbReference type="EMBL" id="JBHSUS010000001">
    <property type="protein sequence ID" value="MFC6440244.1"/>
    <property type="molecule type" value="Genomic_DNA"/>
</dbReference>
<protein>
    <submittedName>
        <fullName evidence="3">Cupredoxin domain-containing protein</fullName>
    </submittedName>
</protein>
<keyword evidence="1" id="KW-0732">Signal</keyword>
<dbReference type="Gene3D" id="2.60.40.420">
    <property type="entry name" value="Cupredoxins - blue copper proteins"/>
    <property type="match status" value="1"/>
</dbReference>
<reference evidence="4" key="1">
    <citation type="journal article" date="2019" name="Int. J. Syst. Evol. Microbiol.">
        <title>The Global Catalogue of Microorganisms (GCM) 10K type strain sequencing project: providing services to taxonomists for standard genome sequencing and annotation.</title>
        <authorList>
            <consortium name="The Broad Institute Genomics Platform"/>
            <consortium name="The Broad Institute Genome Sequencing Center for Infectious Disease"/>
            <person name="Wu L."/>
            <person name="Ma J."/>
        </authorList>
    </citation>
    <scope>NUCLEOTIDE SEQUENCE [LARGE SCALE GENOMIC DNA]</scope>
    <source>
        <strain evidence="4">CGMCC 1.16031</strain>
    </source>
</reference>
<evidence type="ECO:0000259" key="2">
    <source>
        <dbReference type="Pfam" id="PF13473"/>
    </source>
</evidence>
<feature type="signal peptide" evidence="1">
    <location>
        <begin position="1"/>
        <end position="15"/>
    </location>
</feature>
<dbReference type="SUPFAM" id="SSF49503">
    <property type="entry name" value="Cupredoxins"/>
    <property type="match status" value="1"/>
</dbReference>
<name>A0ABW1XJK5_9ALTE</name>
<feature type="domain" description="EfeO-type cupredoxin-like" evidence="2">
    <location>
        <begin position="13"/>
        <end position="101"/>
    </location>
</feature>
<feature type="chain" id="PRO_5046950745" evidence="1">
    <location>
        <begin position="16"/>
        <end position="110"/>
    </location>
</feature>
<comment type="caution">
    <text evidence="3">The sequence shown here is derived from an EMBL/GenBank/DDBJ whole genome shotgun (WGS) entry which is preliminary data.</text>
</comment>
<sequence length="110" mass="12116">MLGVVLLLVSSGVFAAPEVVITLKDHLFIPSKIQVPADKKIKLVIINQDPTPEEFDSFDLNREKVLFPGRRSIIYIGPLKPGEYHFFGEFNPNSAQGSVIAVAEGNDHVD</sequence>
<evidence type="ECO:0000313" key="3">
    <source>
        <dbReference type="EMBL" id="MFC6440244.1"/>
    </source>
</evidence>
<keyword evidence="4" id="KW-1185">Reference proteome</keyword>
<proteinExistence type="predicted"/>
<dbReference type="Pfam" id="PF13473">
    <property type="entry name" value="Cupredoxin_1"/>
    <property type="match status" value="1"/>
</dbReference>
<accession>A0ABW1XJK5</accession>
<dbReference type="Proteomes" id="UP001596364">
    <property type="component" value="Unassembled WGS sequence"/>
</dbReference>
<dbReference type="RefSeq" id="WP_254426570.1">
    <property type="nucleotide sequence ID" value="NZ_JBHSUS010000001.1"/>
</dbReference>